<evidence type="ECO:0000313" key="1">
    <source>
        <dbReference type="EMBL" id="CAF1518516.1"/>
    </source>
</evidence>
<dbReference type="Gene3D" id="3.60.20.10">
    <property type="entry name" value="Glutamine Phosphoribosylpyrophosphate, subunit 1, domain 1"/>
    <property type="match status" value="1"/>
</dbReference>
<dbReference type="EMBL" id="CAJNOJ010000751">
    <property type="protein sequence ID" value="CAF1518516.1"/>
    <property type="molecule type" value="Genomic_DNA"/>
</dbReference>
<reference evidence="2" key="1">
    <citation type="submission" date="2021-02" db="EMBL/GenBank/DDBJ databases">
        <authorList>
            <person name="Nowell W R."/>
        </authorList>
    </citation>
    <scope>NUCLEOTIDE SEQUENCE</scope>
</reference>
<comment type="caution">
    <text evidence="2">The sequence shown here is derived from an EMBL/GenBank/DDBJ whole genome shotgun (WGS) entry which is preliminary data.</text>
</comment>
<dbReference type="Proteomes" id="UP000663828">
    <property type="component" value="Unassembled WGS sequence"/>
</dbReference>
<dbReference type="SUPFAM" id="SSF56235">
    <property type="entry name" value="N-terminal nucleophile aminohydrolases (Ntn hydrolases)"/>
    <property type="match status" value="1"/>
</dbReference>
<dbReference type="Pfam" id="PF00227">
    <property type="entry name" value="Proteasome"/>
    <property type="match status" value="1"/>
</dbReference>
<organism evidence="2 3">
    <name type="scientific">Adineta ricciae</name>
    <name type="common">Rotifer</name>
    <dbReference type="NCBI Taxonomy" id="249248"/>
    <lineage>
        <taxon>Eukaryota</taxon>
        <taxon>Metazoa</taxon>
        <taxon>Spiralia</taxon>
        <taxon>Gnathifera</taxon>
        <taxon>Rotifera</taxon>
        <taxon>Eurotatoria</taxon>
        <taxon>Bdelloidea</taxon>
        <taxon>Adinetida</taxon>
        <taxon>Adinetidae</taxon>
        <taxon>Adineta</taxon>
    </lineage>
</organism>
<sequence>MINYVLKVHRLSDDIDSFGAGRSTDCDFQARLLESQLELLKLNQDRQVRVATAARKIQQHCLRDQGYLGASVCRIRFKRLHTLVLIVRKPHFPKGATQALSADVKKVEFDIANENDKAPAETIQTIELLQIIRSI</sequence>
<name>A0A815WNT4_ADIRI</name>
<evidence type="ECO:0000313" key="2">
    <source>
        <dbReference type="EMBL" id="CAF1551544.1"/>
    </source>
</evidence>
<dbReference type="EMBL" id="CAJNOR010005210">
    <property type="protein sequence ID" value="CAF1551544.1"/>
    <property type="molecule type" value="Genomic_DNA"/>
</dbReference>
<accession>A0A815WNT4</accession>
<proteinExistence type="predicted"/>
<dbReference type="GO" id="GO:0005839">
    <property type="term" value="C:proteasome core complex"/>
    <property type="evidence" value="ECO:0007669"/>
    <property type="project" value="InterPro"/>
</dbReference>
<gene>
    <name evidence="1" type="ORF">EDS130_LOCUS43716</name>
    <name evidence="2" type="ORF">XAT740_LOCUS42934</name>
</gene>
<dbReference type="Proteomes" id="UP000663852">
    <property type="component" value="Unassembled WGS sequence"/>
</dbReference>
<dbReference type="InterPro" id="IPR029055">
    <property type="entry name" value="Ntn_hydrolases_N"/>
</dbReference>
<protein>
    <submittedName>
        <fullName evidence="2">Uncharacterized protein</fullName>
    </submittedName>
</protein>
<dbReference type="OrthoDB" id="429533at2759"/>
<evidence type="ECO:0000313" key="3">
    <source>
        <dbReference type="Proteomes" id="UP000663828"/>
    </source>
</evidence>
<keyword evidence="3" id="KW-1185">Reference proteome</keyword>
<dbReference type="InterPro" id="IPR001353">
    <property type="entry name" value="Proteasome_sua/b"/>
</dbReference>
<dbReference type="AlphaFoldDB" id="A0A815WNT4"/>
<dbReference type="GO" id="GO:0051603">
    <property type="term" value="P:proteolysis involved in protein catabolic process"/>
    <property type="evidence" value="ECO:0007669"/>
    <property type="project" value="InterPro"/>
</dbReference>